<dbReference type="EMBL" id="DUCX01000008">
    <property type="protein sequence ID" value="HIF36857.1"/>
    <property type="molecule type" value="Genomic_DNA"/>
</dbReference>
<evidence type="ECO:0000313" key="1">
    <source>
        <dbReference type="EMBL" id="HIF36857.1"/>
    </source>
</evidence>
<organism evidence="1 2">
    <name type="scientific">Marine Group III euryarchaeote</name>
    <dbReference type="NCBI Taxonomy" id="2173149"/>
    <lineage>
        <taxon>Archaea</taxon>
        <taxon>Methanobacteriati</taxon>
        <taxon>Thermoplasmatota</taxon>
        <taxon>Thermoplasmata</taxon>
        <taxon>Candidatus Thermoprofundales</taxon>
    </lineage>
</organism>
<evidence type="ECO:0000313" key="2">
    <source>
        <dbReference type="Proteomes" id="UP000585802"/>
    </source>
</evidence>
<name>A0A7J4GQE7_9ARCH</name>
<protein>
    <recommendedName>
        <fullName evidence="3">Dephospho-CoA kinase</fullName>
    </recommendedName>
</protein>
<dbReference type="PANTHER" id="PTHR41930:SF1">
    <property type="entry name" value="DEPHOSPHO-COA KINASE"/>
    <property type="match status" value="1"/>
</dbReference>
<dbReference type="InterPro" id="IPR027417">
    <property type="entry name" value="P-loop_NTPase"/>
</dbReference>
<sequence length="190" mass="21583">MRIFLTYYIIGLTGRNASGKGKVASLLTKRSFSYHSLSDTLRTKLAEEGTEESRDNLIAIGNRLREEGGPGILADLMRKNIVTPNDHVVDSIRNPYEVSSLRRKYDNHFFCLIAVDASPEVRFERLSERDRKGDSGSWEQFLAQEKLEESSENPNKQQLFATINEADYIIDNSGNLVDLENNLQEILDNL</sequence>
<dbReference type="Pfam" id="PF13238">
    <property type="entry name" value="AAA_18"/>
    <property type="match status" value="1"/>
</dbReference>
<dbReference type="SUPFAM" id="SSF52540">
    <property type="entry name" value="P-loop containing nucleoside triphosphate hydrolases"/>
    <property type="match status" value="1"/>
</dbReference>
<dbReference type="AlphaFoldDB" id="A0A7J4GQE7"/>
<accession>A0A7J4GQE7</accession>
<dbReference type="Proteomes" id="UP000585802">
    <property type="component" value="Unassembled WGS sequence"/>
</dbReference>
<dbReference type="PANTHER" id="PTHR41930">
    <property type="entry name" value="UPF0200 PROTEIN MJ1399"/>
    <property type="match status" value="1"/>
</dbReference>
<comment type="caution">
    <text evidence="1">The sequence shown here is derived from an EMBL/GenBank/DDBJ whole genome shotgun (WGS) entry which is preliminary data.</text>
</comment>
<proteinExistence type="predicted"/>
<dbReference type="Gene3D" id="3.40.50.300">
    <property type="entry name" value="P-loop containing nucleotide triphosphate hydrolases"/>
    <property type="match status" value="1"/>
</dbReference>
<reference evidence="2" key="1">
    <citation type="journal article" date="2019" name="bioRxiv">
        <title>Genome diversification in globally distributed novel marine Proteobacteria is linked to environmental adaptation.</title>
        <authorList>
            <person name="Zhou Z."/>
            <person name="Tran P.Q."/>
            <person name="Kieft K."/>
            <person name="Anantharaman K."/>
        </authorList>
    </citation>
    <scope>NUCLEOTIDE SEQUENCE [LARGE SCALE GENOMIC DNA]</scope>
</reference>
<gene>
    <name evidence="1" type="ORF">EYQ70_00295</name>
</gene>
<evidence type="ECO:0008006" key="3">
    <source>
        <dbReference type="Google" id="ProtNLM"/>
    </source>
</evidence>